<gene>
    <name evidence="4" type="ORF">A4U43_C09F940</name>
</gene>
<evidence type="ECO:0000313" key="5">
    <source>
        <dbReference type="Proteomes" id="UP000243459"/>
    </source>
</evidence>
<evidence type="ECO:0000259" key="3">
    <source>
        <dbReference type="Pfam" id="PF13839"/>
    </source>
</evidence>
<keyword evidence="2" id="KW-0732">Signal</keyword>
<dbReference type="PANTHER" id="PTHR32285:SF53">
    <property type="entry name" value="PROTEIN TRICHOME BIREFRINGENCE-LIKE 9"/>
    <property type="match status" value="1"/>
</dbReference>
<dbReference type="InterPro" id="IPR029962">
    <property type="entry name" value="TBL"/>
</dbReference>
<dbReference type="Gramene" id="ONK57480">
    <property type="protein sequence ID" value="ONK57480"/>
    <property type="gene ID" value="A4U43_C09F940"/>
</dbReference>
<dbReference type="Pfam" id="PF13839">
    <property type="entry name" value="PC-Esterase"/>
    <property type="match status" value="1"/>
</dbReference>
<feature type="signal peptide" evidence="2">
    <location>
        <begin position="1"/>
        <end position="38"/>
    </location>
</feature>
<sequence length="393" mass="44333">MGGKNPPPPPSSSISNHGFSTLLLLSLVLLSLLLITITTPSRAPLESPGTLSNEGCDYSRGKWVWDEESVIGSYSEECPFLDPGFQCVRNGRNDTGYRFNATKMLEKSRNKRIAFVGDSIGRNQWESLLCMLSSAPTKNESSIYETSGSPITKHKGFLSIKFGDFNLTVEYYRCPFLVVVGRPPSGSPREVRRAIRVDTPQWMSQKWKGADVVIFNTGHWWTDDKTIKQGKYFQVGEALNRTLDVREAFQEMIKTMRDWALSNMQLESSFLFFRSYSPSHFRNGDWDSGGTCDAWVAPEADDAELSPDPWYNGVMYETIKTMRGHGRNVHFLNVTHLTNFRRDAHCSSHREPGTPVDAPHDCSHWCLPGVPDTWNTLLYASLLANGYGDRTHI</sequence>
<feature type="chain" id="PRO_5024416592" description="Trichome birefringence-like C-terminal domain-containing protein" evidence="2">
    <location>
        <begin position="39"/>
        <end position="393"/>
    </location>
</feature>
<dbReference type="GO" id="GO:1990538">
    <property type="term" value="F:xylan O-acetyltransferase activity"/>
    <property type="evidence" value="ECO:0007669"/>
    <property type="project" value="UniProtKB-ARBA"/>
</dbReference>
<dbReference type="GO" id="GO:0000139">
    <property type="term" value="C:Golgi membrane"/>
    <property type="evidence" value="ECO:0007669"/>
    <property type="project" value="UniProtKB-SubCell"/>
</dbReference>
<reference evidence="5" key="1">
    <citation type="journal article" date="2017" name="Nat. Commun.">
        <title>The asparagus genome sheds light on the origin and evolution of a young Y chromosome.</title>
        <authorList>
            <person name="Harkess A."/>
            <person name="Zhou J."/>
            <person name="Xu C."/>
            <person name="Bowers J.E."/>
            <person name="Van der Hulst R."/>
            <person name="Ayyampalayam S."/>
            <person name="Mercati F."/>
            <person name="Riccardi P."/>
            <person name="McKain M.R."/>
            <person name="Kakrana A."/>
            <person name="Tang H."/>
            <person name="Ray J."/>
            <person name="Groenendijk J."/>
            <person name="Arikit S."/>
            <person name="Mathioni S.M."/>
            <person name="Nakano M."/>
            <person name="Shan H."/>
            <person name="Telgmann-Rauber A."/>
            <person name="Kanno A."/>
            <person name="Yue Z."/>
            <person name="Chen H."/>
            <person name="Li W."/>
            <person name="Chen Y."/>
            <person name="Xu X."/>
            <person name="Zhang Y."/>
            <person name="Luo S."/>
            <person name="Chen H."/>
            <person name="Gao J."/>
            <person name="Mao Z."/>
            <person name="Pires J.C."/>
            <person name="Luo M."/>
            <person name="Kudrna D."/>
            <person name="Wing R.A."/>
            <person name="Meyers B.C."/>
            <person name="Yi K."/>
            <person name="Kong H."/>
            <person name="Lavrijsen P."/>
            <person name="Sunseri F."/>
            <person name="Falavigna A."/>
            <person name="Ye Y."/>
            <person name="Leebens-Mack J.H."/>
            <person name="Chen G."/>
        </authorList>
    </citation>
    <scope>NUCLEOTIDE SEQUENCE [LARGE SCALE GENOMIC DNA]</scope>
    <source>
        <strain evidence="5">cv. DH0086</strain>
    </source>
</reference>
<dbReference type="InterPro" id="IPR026057">
    <property type="entry name" value="TBL_C"/>
</dbReference>
<keyword evidence="5" id="KW-1185">Reference proteome</keyword>
<name>A0A5P1E4J3_ASPOF</name>
<organism evidence="4 5">
    <name type="scientific">Asparagus officinalis</name>
    <name type="common">Garden asparagus</name>
    <dbReference type="NCBI Taxonomy" id="4686"/>
    <lineage>
        <taxon>Eukaryota</taxon>
        <taxon>Viridiplantae</taxon>
        <taxon>Streptophyta</taxon>
        <taxon>Embryophyta</taxon>
        <taxon>Tracheophyta</taxon>
        <taxon>Spermatophyta</taxon>
        <taxon>Magnoliopsida</taxon>
        <taxon>Liliopsida</taxon>
        <taxon>Asparagales</taxon>
        <taxon>Asparagaceae</taxon>
        <taxon>Asparagoideae</taxon>
        <taxon>Asparagus</taxon>
    </lineage>
</organism>
<protein>
    <recommendedName>
        <fullName evidence="3">Trichome birefringence-like C-terminal domain-containing protein</fullName>
    </recommendedName>
</protein>
<evidence type="ECO:0000313" key="4">
    <source>
        <dbReference type="EMBL" id="ONK57480.1"/>
    </source>
</evidence>
<feature type="domain" description="Trichome birefringence-like C-terminal" evidence="3">
    <location>
        <begin position="98"/>
        <end position="380"/>
    </location>
</feature>
<dbReference type="EMBL" id="CM007389">
    <property type="protein sequence ID" value="ONK57480.1"/>
    <property type="molecule type" value="Genomic_DNA"/>
</dbReference>
<accession>A0A5P1E4J3</accession>
<dbReference type="OMA" id="TMDVMEA"/>
<proteinExistence type="inferred from homology"/>
<comment type="similarity">
    <text evidence="1">Belongs to the PC-esterase family. TBL subfamily.</text>
</comment>
<dbReference type="PANTHER" id="PTHR32285">
    <property type="entry name" value="PROTEIN TRICHOME BIREFRINGENCE-LIKE 9-RELATED"/>
    <property type="match status" value="1"/>
</dbReference>
<evidence type="ECO:0000256" key="1">
    <source>
        <dbReference type="ARBA" id="ARBA00007727"/>
    </source>
</evidence>
<dbReference type="Proteomes" id="UP000243459">
    <property type="component" value="Chromosome 9"/>
</dbReference>
<dbReference type="AlphaFoldDB" id="A0A5P1E4J3"/>
<evidence type="ECO:0000256" key="2">
    <source>
        <dbReference type="SAM" id="SignalP"/>
    </source>
</evidence>